<dbReference type="PROSITE" id="PS50853">
    <property type="entry name" value="FN3"/>
    <property type="match status" value="1"/>
</dbReference>
<dbReference type="EC" id="3.4.-.-" evidence="18"/>
<dbReference type="GO" id="GO:0009002">
    <property type="term" value="F:serine-type D-Ala-D-Ala carboxypeptidase activity"/>
    <property type="evidence" value="ECO:0007669"/>
    <property type="project" value="UniProtKB-EC"/>
</dbReference>
<dbReference type="GO" id="GO:0006508">
    <property type="term" value="P:proteolysis"/>
    <property type="evidence" value="ECO:0007669"/>
    <property type="project" value="UniProtKB-KW"/>
</dbReference>
<gene>
    <name evidence="18" type="ORF">B8V81_4800</name>
</gene>
<dbReference type="InterPro" id="IPR023346">
    <property type="entry name" value="Lysozyme-like_dom_sf"/>
</dbReference>
<organism evidence="18 19">
    <name type="scientific">Paenibacillus pasadenensis</name>
    <dbReference type="NCBI Taxonomy" id="217090"/>
    <lineage>
        <taxon>Bacteria</taxon>
        <taxon>Bacillati</taxon>
        <taxon>Bacillota</taxon>
        <taxon>Bacilli</taxon>
        <taxon>Bacillales</taxon>
        <taxon>Paenibacillaceae</taxon>
        <taxon>Paenibacillus</taxon>
    </lineage>
</organism>
<keyword evidence="19" id="KW-1185">Reference proteome</keyword>
<dbReference type="InterPro" id="IPR013783">
    <property type="entry name" value="Ig-like_fold"/>
</dbReference>
<feature type="transmembrane region" description="Helical" evidence="16">
    <location>
        <begin position="20"/>
        <end position="49"/>
    </location>
</feature>
<keyword evidence="2" id="KW-1003">Cell membrane</keyword>
<dbReference type="Proteomes" id="UP000234789">
    <property type="component" value="Unassembled WGS sequence"/>
</dbReference>
<keyword evidence="4" id="KW-0645">Protease</keyword>
<evidence type="ECO:0000256" key="15">
    <source>
        <dbReference type="SAM" id="MobiDB-lite"/>
    </source>
</evidence>
<dbReference type="GO" id="GO:0008955">
    <property type="term" value="F:peptidoglycan glycosyltransferase activity"/>
    <property type="evidence" value="ECO:0007669"/>
    <property type="project" value="UniProtKB-EC"/>
</dbReference>
<dbReference type="GO" id="GO:0008658">
    <property type="term" value="F:penicillin binding"/>
    <property type="evidence" value="ECO:0007669"/>
    <property type="project" value="InterPro"/>
</dbReference>
<dbReference type="RefSeq" id="WP_101809302.1">
    <property type="nucleotide sequence ID" value="NZ_NFEZ01000004.1"/>
</dbReference>
<dbReference type="GO" id="GO:0008360">
    <property type="term" value="P:regulation of cell shape"/>
    <property type="evidence" value="ECO:0007669"/>
    <property type="project" value="UniProtKB-KW"/>
</dbReference>
<name>A0A2N5N7U2_9BACL</name>
<feature type="region of interest" description="Disordered" evidence="15">
    <location>
        <begin position="899"/>
        <end position="961"/>
    </location>
</feature>
<evidence type="ECO:0000256" key="7">
    <source>
        <dbReference type="ARBA" id="ARBA00022801"/>
    </source>
</evidence>
<dbReference type="GO" id="GO:0009252">
    <property type="term" value="P:peptidoglycan biosynthetic process"/>
    <property type="evidence" value="ECO:0007669"/>
    <property type="project" value="UniProtKB-KW"/>
</dbReference>
<keyword evidence="11" id="KW-0511">Multifunctional enzyme</keyword>
<evidence type="ECO:0000256" key="9">
    <source>
        <dbReference type="ARBA" id="ARBA00022984"/>
    </source>
</evidence>
<comment type="subcellular location">
    <subcellularLocation>
        <location evidence="1">Cell membrane</location>
    </subcellularLocation>
</comment>
<evidence type="ECO:0000256" key="5">
    <source>
        <dbReference type="ARBA" id="ARBA00022676"/>
    </source>
</evidence>
<keyword evidence="8" id="KW-0133">Cell shape</keyword>
<dbReference type="Gene3D" id="2.60.40.10">
    <property type="entry name" value="Immunoglobulins"/>
    <property type="match status" value="2"/>
</dbReference>
<keyword evidence="7 18" id="KW-0378">Hydrolase</keyword>
<sequence length="1037" mass="112203">MAQDQEQLRKPRSGWRTFGLVVWITVKWLVIFGITGALFAGGIATGYVAALVKDDPVRPGSELEAKVNENALTGFVYFNDGTTPVGQLRTDEDRRLVDLSNIPQSVIDALLSTEDSNFYNHIGVDYKGLGRAVKEKLLNEDRQTGGSTLTQQVARRVFLSLDRTDSRKFKEILLSIRMERYLTKEQILAAYLNKMPFGNGSSGYNLYGIKSASIGIFNIADLNKLNLAQSAYLAGLPQLPSAYSAFNGKGQFNESGFNRAISRQKFVLSRMLETGRITQAEYDEALAFDIKGSLAPHREKAYNTFPYLMLETEREAAELIALKQNPNLQKADLAKSENAEIVQAAREQLLRSGYRIYTTIDKVIYNNMREIGNDPDNFGPTSKSKGPEQAAAIMIDHHTGAILGMLEGRDFNIEQMNYATQMTRQPGSTMKPISAYLPALEAGLVQPASVLDDSPIILKDGQKGYHIPMNANKKFNGLVTARDALNRSLNIPALKLFLDKVTIEKAWEFSRSLGITTLQPEDDNAQTGVIGGLSKGVSVKELTNAYATIPNGGKYNEPYLISKIVDASGHIVYEHKLAPKQVYSEQTAFLMTDMLRTVIADRSGTGHSVASSFDAYGKIPIAGKTGSTQSYGDVWFMGFSPDITLGVWVGYKEQKNTLVKASQSRARTLWSKIMNETVKDRPDIFKTDAFPQPGGLVKATVSSVSGLLPSPLIRSSGLLTTDWFNKKYLPVKVDDVLGAMSFIRYNGVNYIAQDGTPADFVFTKTTIRREKPLGDLIEEINKAQAVMPAEYRKPISAFIPKDAESEAPSRLDPRQDDGAAPSAPSNVALESLSGAYRITFSASPQNDVVGYRLYRSSGGDFAKVGDSILAGDATAFVDRSGGFGSTYYVTAVDVAGHESERSQTVSPGGSLPGLPGLPGFPDTGNGSGDGGAPPAKEQPGNEQQPAAMKPSGPSGLKASGTGTGVKLEWSANSAAEGVTSYQVYFSAGNDGSFQNIGSTGGTSFEYVAPISTGTFRITAVNAAGESDFSQAVTWSAR</sequence>
<comment type="catalytic activity">
    <reaction evidence="14">
        <text>[GlcNAc-(1-&gt;4)-Mur2Ac(oyl-L-Ala-gamma-D-Glu-L-Lys-D-Ala-D-Ala)](n)-di-trans,octa-cis-undecaprenyl diphosphate + beta-D-GlcNAc-(1-&gt;4)-Mur2Ac(oyl-L-Ala-gamma-D-Glu-L-Lys-D-Ala-D-Ala)-di-trans,octa-cis-undecaprenyl diphosphate = [GlcNAc-(1-&gt;4)-Mur2Ac(oyl-L-Ala-gamma-D-Glu-L-Lys-D-Ala-D-Ala)](n+1)-di-trans,octa-cis-undecaprenyl diphosphate + di-trans,octa-cis-undecaprenyl diphosphate + H(+)</text>
        <dbReference type="Rhea" id="RHEA:23708"/>
        <dbReference type="Rhea" id="RHEA-COMP:9602"/>
        <dbReference type="Rhea" id="RHEA-COMP:9603"/>
        <dbReference type="ChEBI" id="CHEBI:15378"/>
        <dbReference type="ChEBI" id="CHEBI:58405"/>
        <dbReference type="ChEBI" id="CHEBI:60033"/>
        <dbReference type="ChEBI" id="CHEBI:78435"/>
        <dbReference type="EC" id="2.4.99.28"/>
    </reaction>
</comment>
<evidence type="ECO:0000313" key="19">
    <source>
        <dbReference type="Proteomes" id="UP000234789"/>
    </source>
</evidence>
<evidence type="ECO:0000256" key="10">
    <source>
        <dbReference type="ARBA" id="ARBA00023136"/>
    </source>
</evidence>
<dbReference type="SUPFAM" id="SSF49265">
    <property type="entry name" value="Fibronectin type III"/>
    <property type="match status" value="1"/>
</dbReference>
<dbReference type="GO" id="GO:0005886">
    <property type="term" value="C:plasma membrane"/>
    <property type="evidence" value="ECO:0007669"/>
    <property type="project" value="UniProtKB-SubCell"/>
</dbReference>
<feature type="compositionally biased region" description="Low complexity" evidence="15">
    <location>
        <begin position="906"/>
        <end position="921"/>
    </location>
</feature>
<dbReference type="Pfam" id="PF00905">
    <property type="entry name" value="Transpeptidase"/>
    <property type="match status" value="1"/>
</dbReference>
<keyword evidence="5 18" id="KW-0328">Glycosyltransferase</keyword>
<dbReference type="EC" id="2.4.1.129" evidence="18"/>
<feature type="region of interest" description="Disordered" evidence="15">
    <location>
        <begin position="803"/>
        <end position="825"/>
    </location>
</feature>
<evidence type="ECO:0000256" key="12">
    <source>
        <dbReference type="ARBA" id="ARBA00023316"/>
    </source>
</evidence>
<evidence type="ECO:0000256" key="4">
    <source>
        <dbReference type="ARBA" id="ARBA00022670"/>
    </source>
</evidence>
<accession>A0A2N5N7U2</accession>
<evidence type="ECO:0000256" key="13">
    <source>
        <dbReference type="ARBA" id="ARBA00034000"/>
    </source>
</evidence>
<dbReference type="PANTHER" id="PTHR32282:SF11">
    <property type="entry name" value="PENICILLIN-BINDING PROTEIN 1B"/>
    <property type="match status" value="1"/>
</dbReference>
<keyword evidence="16" id="KW-0812">Transmembrane</keyword>
<reference evidence="18 19" key="1">
    <citation type="submission" date="2017-05" db="EMBL/GenBank/DDBJ databases">
        <title>Functional genome analysis of Paenibacillus pasadenensis strain R16: insights on endophytic life style and antifungal activity.</title>
        <authorList>
            <person name="Passera A."/>
            <person name="Marcolungo L."/>
            <person name="Casati P."/>
            <person name="Brasca M."/>
            <person name="Quaglino F."/>
            <person name="Delledonne M."/>
        </authorList>
    </citation>
    <scope>NUCLEOTIDE SEQUENCE [LARGE SCALE GENOMIC DNA]</scope>
    <source>
        <strain evidence="18 19">R16</strain>
    </source>
</reference>
<evidence type="ECO:0000259" key="17">
    <source>
        <dbReference type="PROSITE" id="PS50853"/>
    </source>
</evidence>
<feature type="domain" description="Fibronectin type-III" evidence="17">
    <location>
        <begin position="949"/>
        <end position="1037"/>
    </location>
</feature>
<keyword evidence="16" id="KW-1133">Transmembrane helix</keyword>
<evidence type="ECO:0000256" key="11">
    <source>
        <dbReference type="ARBA" id="ARBA00023268"/>
    </source>
</evidence>
<dbReference type="AlphaFoldDB" id="A0A2N5N7U2"/>
<dbReference type="SUPFAM" id="SSF56601">
    <property type="entry name" value="beta-lactamase/transpeptidase-like"/>
    <property type="match status" value="1"/>
</dbReference>
<keyword evidence="6 18" id="KW-0808">Transferase</keyword>
<dbReference type="InterPro" id="IPR012338">
    <property type="entry name" value="Beta-lactam/transpept-like"/>
</dbReference>
<evidence type="ECO:0000256" key="16">
    <source>
        <dbReference type="SAM" id="Phobius"/>
    </source>
</evidence>
<comment type="caution">
    <text evidence="18">The sequence shown here is derived from an EMBL/GenBank/DDBJ whole genome shotgun (WGS) entry which is preliminary data.</text>
</comment>
<dbReference type="SUPFAM" id="SSF53955">
    <property type="entry name" value="Lysozyme-like"/>
    <property type="match status" value="1"/>
</dbReference>
<keyword evidence="12" id="KW-0961">Cell wall biogenesis/degradation</keyword>
<dbReference type="InterPro" id="IPR001460">
    <property type="entry name" value="PCN-bd_Tpept"/>
</dbReference>
<dbReference type="InterPro" id="IPR001264">
    <property type="entry name" value="Glyco_trans_51"/>
</dbReference>
<evidence type="ECO:0000256" key="2">
    <source>
        <dbReference type="ARBA" id="ARBA00022475"/>
    </source>
</evidence>
<dbReference type="InterPro" id="IPR036950">
    <property type="entry name" value="PBP_transglycosylase"/>
</dbReference>
<feature type="compositionally biased region" description="Basic and acidic residues" evidence="15">
    <location>
        <begin position="803"/>
        <end position="817"/>
    </location>
</feature>
<keyword evidence="10 16" id="KW-0472">Membrane</keyword>
<evidence type="ECO:0000313" key="18">
    <source>
        <dbReference type="EMBL" id="PLT46369.1"/>
    </source>
</evidence>
<dbReference type="InterPro" id="IPR003961">
    <property type="entry name" value="FN3_dom"/>
</dbReference>
<protein>
    <submittedName>
        <fullName evidence="18">Multimodular transpeptidase-transglycosylase</fullName>
        <ecNumber evidence="18">2.4.1.129</ecNumber>
        <ecNumber evidence="18">3.4.-.-</ecNumber>
    </submittedName>
</protein>
<dbReference type="Gene3D" id="1.10.3810.10">
    <property type="entry name" value="Biosynthetic peptidoglycan transglycosylase-like"/>
    <property type="match status" value="1"/>
</dbReference>
<evidence type="ECO:0000256" key="3">
    <source>
        <dbReference type="ARBA" id="ARBA00022645"/>
    </source>
</evidence>
<evidence type="ECO:0000256" key="8">
    <source>
        <dbReference type="ARBA" id="ARBA00022960"/>
    </source>
</evidence>
<evidence type="ECO:0000256" key="1">
    <source>
        <dbReference type="ARBA" id="ARBA00004236"/>
    </source>
</evidence>
<keyword evidence="9" id="KW-0573">Peptidoglycan synthesis</keyword>
<dbReference type="Gene3D" id="3.40.710.10">
    <property type="entry name" value="DD-peptidase/beta-lactamase superfamily"/>
    <property type="match status" value="1"/>
</dbReference>
<dbReference type="EMBL" id="NFEZ01000004">
    <property type="protein sequence ID" value="PLT46369.1"/>
    <property type="molecule type" value="Genomic_DNA"/>
</dbReference>
<comment type="catalytic activity">
    <reaction evidence="13">
        <text>Preferential cleavage: (Ac)2-L-Lys-D-Ala-|-D-Ala. Also transpeptidation of peptidyl-alanyl moieties that are N-acyl substituents of D-alanine.</text>
        <dbReference type="EC" id="3.4.16.4"/>
    </reaction>
</comment>
<evidence type="ECO:0000256" key="6">
    <source>
        <dbReference type="ARBA" id="ARBA00022679"/>
    </source>
</evidence>
<dbReference type="GO" id="GO:0030288">
    <property type="term" value="C:outer membrane-bounded periplasmic space"/>
    <property type="evidence" value="ECO:0007669"/>
    <property type="project" value="TreeGrafter"/>
</dbReference>
<dbReference type="GO" id="GO:0071555">
    <property type="term" value="P:cell wall organization"/>
    <property type="evidence" value="ECO:0007669"/>
    <property type="project" value="UniProtKB-KW"/>
</dbReference>
<keyword evidence="3" id="KW-0121">Carboxypeptidase</keyword>
<dbReference type="InterPro" id="IPR050396">
    <property type="entry name" value="Glycosyltr_51/Transpeptidase"/>
</dbReference>
<dbReference type="CDD" id="cd00063">
    <property type="entry name" value="FN3"/>
    <property type="match status" value="1"/>
</dbReference>
<evidence type="ECO:0000256" key="14">
    <source>
        <dbReference type="ARBA" id="ARBA00049902"/>
    </source>
</evidence>
<dbReference type="PANTHER" id="PTHR32282">
    <property type="entry name" value="BINDING PROTEIN TRANSPEPTIDASE, PUTATIVE-RELATED"/>
    <property type="match status" value="1"/>
</dbReference>
<dbReference type="Pfam" id="PF00912">
    <property type="entry name" value="Transgly"/>
    <property type="match status" value="1"/>
</dbReference>
<dbReference type="InterPro" id="IPR036116">
    <property type="entry name" value="FN3_sf"/>
</dbReference>
<proteinExistence type="predicted"/>